<dbReference type="Proteomes" id="UP000034231">
    <property type="component" value="Unassembled WGS sequence"/>
</dbReference>
<feature type="transmembrane region" description="Helical" evidence="1">
    <location>
        <begin position="6"/>
        <end position="23"/>
    </location>
</feature>
<keyword evidence="1" id="KW-1133">Transmembrane helix</keyword>
<keyword evidence="1" id="KW-0472">Membrane</keyword>
<protein>
    <submittedName>
        <fullName evidence="2">Uncharacterized protein</fullName>
    </submittedName>
</protein>
<proteinExistence type="predicted"/>
<dbReference type="AlphaFoldDB" id="A0A0G0IH62"/>
<sequence length="157" mass="17462">MKWWYVVVLMVGVGIGWWILKNYGVKKEVSFGGVVEESIVLGEVAKLPTIIISDNKGKKVEAVAVDGGIVQKWSPETGEIEFIREEKLWKLTVNPTEAMITIPNISDRTRIILVSDKSSLHWKTAFCKGDFVSIRLSGNKVMAIDNGGYRSCGFKGE</sequence>
<organism evidence="2 3">
    <name type="scientific">Candidatus Shapirobacteria bacterium GW2011_GWE1_38_10</name>
    <dbReference type="NCBI Taxonomy" id="1618488"/>
    <lineage>
        <taxon>Bacteria</taxon>
        <taxon>Candidatus Shapironibacteriota</taxon>
    </lineage>
</organism>
<keyword evidence="1" id="KW-0812">Transmembrane</keyword>
<accession>A0A0G0IH62</accession>
<evidence type="ECO:0000256" key="1">
    <source>
        <dbReference type="SAM" id="Phobius"/>
    </source>
</evidence>
<evidence type="ECO:0000313" key="3">
    <source>
        <dbReference type="Proteomes" id="UP000034231"/>
    </source>
</evidence>
<reference evidence="2 3" key="1">
    <citation type="journal article" date="2015" name="Nature">
        <title>rRNA introns, odd ribosomes, and small enigmatic genomes across a large radiation of phyla.</title>
        <authorList>
            <person name="Brown C.T."/>
            <person name="Hug L.A."/>
            <person name="Thomas B.C."/>
            <person name="Sharon I."/>
            <person name="Castelle C.J."/>
            <person name="Singh A."/>
            <person name="Wilkins M.J."/>
            <person name="Williams K.H."/>
            <person name="Banfield J.F."/>
        </authorList>
    </citation>
    <scope>NUCLEOTIDE SEQUENCE [LARGE SCALE GENOMIC DNA]</scope>
</reference>
<comment type="caution">
    <text evidence="2">The sequence shown here is derived from an EMBL/GenBank/DDBJ whole genome shotgun (WGS) entry which is preliminary data.</text>
</comment>
<gene>
    <name evidence="2" type="ORF">US68_C0006G0020</name>
</gene>
<evidence type="ECO:0000313" key="2">
    <source>
        <dbReference type="EMBL" id="KKQ50340.1"/>
    </source>
</evidence>
<dbReference type="EMBL" id="LBTX01000006">
    <property type="protein sequence ID" value="KKQ50340.1"/>
    <property type="molecule type" value="Genomic_DNA"/>
</dbReference>
<name>A0A0G0IH62_9BACT</name>